<evidence type="ECO:0000259" key="7">
    <source>
        <dbReference type="Pfam" id="PF16858"/>
    </source>
</evidence>
<evidence type="ECO:0000259" key="6">
    <source>
        <dbReference type="Pfam" id="PF06278"/>
    </source>
</evidence>
<dbReference type="PANTHER" id="PTHR14324">
    <property type="entry name" value="CONDENSIN-2 COMPLEX SUBUNIT H2"/>
    <property type="match status" value="1"/>
</dbReference>
<feature type="compositionally biased region" description="Low complexity" evidence="5">
    <location>
        <begin position="328"/>
        <end position="343"/>
    </location>
</feature>
<dbReference type="InterPro" id="IPR009378">
    <property type="entry name" value="H2_N"/>
</dbReference>
<feature type="domain" description="Condensin-2 complex subunit H2 C-terminal" evidence="7">
    <location>
        <begin position="582"/>
        <end position="740"/>
    </location>
</feature>
<reference evidence="8" key="1">
    <citation type="submission" date="2021-12" db="EMBL/GenBank/DDBJ databases">
        <title>Prjna785345.</title>
        <authorList>
            <person name="Rujirawat T."/>
            <person name="Krajaejun T."/>
        </authorList>
    </citation>
    <scope>NUCLEOTIDE SEQUENCE</scope>
    <source>
        <strain evidence="8">Pi057C3</strain>
    </source>
</reference>
<dbReference type="AlphaFoldDB" id="A0AAD5Q2F2"/>
<sequence length="744" mass="81544">MASSSESSRFQHLLQPIRDLGKNWNIDLAQELEEYLEELESLTIAFDADAMSAAASSAPVMPQLMNFAEAALLIQGTSMIYSRKVEYLYALVFQTLAHLSKQQDDGRGRQPGEHDAAHGDGDDADDADDAARGESHLDLLANPLPIVERVEEAKHITLKRRDAAGVQSRAVGLRNSMQASIALMGPLLPDERDHGETFKLLSSNLHPSGVLLLDEASKKYLEPLDEALAVSASQQSRANANATRAATALDFDGLRDDASALQDGGADDDDEHDDNEYDEQPMVDDDSAGFDYGGVDDNDDQRTGPAAEQGAVDPFLADSAAHYDAMQSDAAAATSAPTSPNASKVSRKKMDGLSDPWAPLDPYDASKSTVRAFRKGRTYSKAKGAQLEHQRLKQRLKKEEPETDGVDDPAFKDRFLLRANRPQWSTWVWTELDERALEAKFRKKYCKAPCLMKSCDALWRMETKWKALLQRSLAAEAQSAQAILLQEQAEEEEQQLHEMTSRPTGGDLLDDPLFAASSNDVGGSAGDGIGVGADANDDDDDDDDMDAGGFDTGYEDAGVEFGDASAAWAPSGDVDDGERPLSYEEICRQHLEAFMRGTEQYIRETDLTRQVSDWQDKLAPILKEQDRHPPFDIHRYGKSILENLEIETSKVADDADAVEKTKRSKKAKSKAAVDDADRPTVPFDALVGGLQQFEVCRMFLASLQLANNGNVHLVHAQEAAEQDAVPFQMQLLSTANVYEAIQTS</sequence>
<dbReference type="PANTHER" id="PTHR14324:SF3">
    <property type="entry name" value="CONDENSIN-2 COMPLEX SUBUNIT H2"/>
    <property type="match status" value="1"/>
</dbReference>
<feature type="region of interest" description="Disordered" evidence="5">
    <location>
        <begin position="521"/>
        <end position="544"/>
    </location>
</feature>
<feature type="compositionally biased region" description="Acidic residues" evidence="5">
    <location>
        <begin position="265"/>
        <end position="299"/>
    </location>
</feature>
<dbReference type="Pfam" id="PF06278">
    <property type="entry name" value="CNDH2_N"/>
    <property type="match status" value="1"/>
</dbReference>
<comment type="subcellular location">
    <subcellularLocation>
        <location evidence="1">Nucleus</location>
    </subcellularLocation>
</comment>
<comment type="similarity">
    <text evidence="2">Belongs to the CND2 H2 (condensin-2 subunit 2) family.</text>
</comment>
<feature type="region of interest" description="Disordered" evidence="5">
    <location>
        <begin position="328"/>
        <end position="361"/>
    </location>
</feature>
<feature type="region of interest" description="Disordered" evidence="5">
    <location>
        <begin position="102"/>
        <end position="130"/>
    </location>
</feature>
<feature type="domain" description="Condensin II complex subunit H2 N-terminal" evidence="6">
    <location>
        <begin position="8"/>
        <end position="122"/>
    </location>
</feature>
<dbReference type="GO" id="GO:0005634">
    <property type="term" value="C:nucleus"/>
    <property type="evidence" value="ECO:0007669"/>
    <property type="project" value="UniProtKB-SubCell"/>
</dbReference>
<dbReference type="Proteomes" id="UP001209570">
    <property type="component" value="Unassembled WGS sequence"/>
</dbReference>
<accession>A0AAD5Q2F2</accession>
<name>A0AAD5Q2F2_PYTIN</name>
<dbReference type="Pfam" id="PF16858">
    <property type="entry name" value="CNDH2_C"/>
    <property type="match status" value="1"/>
</dbReference>
<dbReference type="EMBL" id="JAKCXM010000521">
    <property type="protein sequence ID" value="KAJ0393179.1"/>
    <property type="molecule type" value="Genomic_DNA"/>
</dbReference>
<evidence type="ECO:0000256" key="1">
    <source>
        <dbReference type="ARBA" id="ARBA00004123"/>
    </source>
</evidence>
<protein>
    <recommendedName>
        <fullName evidence="10">Condensin-2 complex subunit H2</fullName>
    </recommendedName>
</protein>
<keyword evidence="3" id="KW-0539">Nucleus</keyword>
<feature type="coiled-coil region" evidence="4">
    <location>
        <begin position="475"/>
        <end position="502"/>
    </location>
</feature>
<dbReference type="GO" id="GO:0051306">
    <property type="term" value="P:mitotic sister chromatid separation"/>
    <property type="evidence" value="ECO:0007669"/>
    <property type="project" value="TreeGrafter"/>
</dbReference>
<evidence type="ECO:0000256" key="3">
    <source>
        <dbReference type="ARBA" id="ARBA00023242"/>
    </source>
</evidence>
<feature type="region of interest" description="Disordered" evidence="5">
    <location>
        <begin position="257"/>
        <end position="307"/>
    </location>
</feature>
<evidence type="ECO:0000313" key="9">
    <source>
        <dbReference type="Proteomes" id="UP001209570"/>
    </source>
</evidence>
<evidence type="ECO:0000313" key="8">
    <source>
        <dbReference type="EMBL" id="KAJ0393179.1"/>
    </source>
</evidence>
<evidence type="ECO:0000256" key="5">
    <source>
        <dbReference type="SAM" id="MobiDB-lite"/>
    </source>
</evidence>
<dbReference type="GO" id="GO:0000796">
    <property type="term" value="C:condensin complex"/>
    <property type="evidence" value="ECO:0007669"/>
    <property type="project" value="TreeGrafter"/>
</dbReference>
<organism evidence="8 9">
    <name type="scientific">Pythium insidiosum</name>
    <name type="common">Pythiosis disease agent</name>
    <dbReference type="NCBI Taxonomy" id="114742"/>
    <lineage>
        <taxon>Eukaryota</taxon>
        <taxon>Sar</taxon>
        <taxon>Stramenopiles</taxon>
        <taxon>Oomycota</taxon>
        <taxon>Peronosporomycetes</taxon>
        <taxon>Pythiales</taxon>
        <taxon>Pythiaceae</taxon>
        <taxon>Pythium</taxon>
    </lineage>
</organism>
<evidence type="ECO:0000256" key="2">
    <source>
        <dbReference type="ARBA" id="ARBA00007844"/>
    </source>
</evidence>
<dbReference type="GO" id="GO:0003682">
    <property type="term" value="F:chromatin binding"/>
    <property type="evidence" value="ECO:0007669"/>
    <property type="project" value="TreeGrafter"/>
</dbReference>
<dbReference type="InterPro" id="IPR031737">
    <property type="entry name" value="CNDH2_C"/>
</dbReference>
<keyword evidence="9" id="KW-1185">Reference proteome</keyword>
<evidence type="ECO:0008006" key="10">
    <source>
        <dbReference type="Google" id="ProtNLM"/>
    </source>
</evidence>
<comment type="caution">
    <text evidence="8">The sequence shown here is derived from an EMBL/GenBank/DDBJ whole genome shotgun (WGS) entry which is preliminary data.</text>
</comment>
<feature type="compositionally biased region" description="Acidic residues" evidence="5">
    <location>
        <begin position="535"/>
        <end position="544"/>
    </location>
</feature>
<gene>
    <name evidence="8" type="ORF">P43SY_000566</name>
</gene>
<dbReference type="InterPro" id="IPR031739">
    <property type="entry name" value="Ncaph2"/>
</dbReference>
<feature type="region of interest" description="Disordered" evidence="5">
    <location>
        <begin position="384"/>
        <end position="409"/>
    </location>
</feature>
<evidence type="ECO:0000256" key="4">
    <source>
        <dbReference type="SAM" id="Coils"/>
    </source>
</evidence>
<feature type="compositionally biased region" description="Basic and acidic residues" evidence="5">
    <location>
        <begin position="102"/>
        <end position="121"/>
    </location>
</feature>
<keyword evidence="4" id="KW-0175">Coiled coil</keyword>
<dbReference type="GO" id="GO:0010032">
    <property type="term" value="P:meiotic chromosome condensation"/>
    <property type="evidence" value="ECO:0007669"/>
    <property type="project" value="TreeGrafter"/>
</dbReference>
<proteinExistence type="inferred from homology"/>